<feature type="compositionally biased region" description="Basic and acidic residues" evidence="1">
    <location>
        <begin position="214"/>
        <end position="224"/>
    </location>
</feature>
<dbReference type="Proteomes" id="UP001230051">
    <property type="component" value="Unassembled WGS sequence"/>
</dbReference>
<accession>A0AAD8G9S3</accession>
<evidence type="ECO:0000313" key="3">
    <source>
        <dbReference type="Proteomes" id="UP001230051"/>
    </source>
</evidence>
<evidence type="ECO:0000313" key="2">
    <source>
        <dbReference type="EMBL" id="KAK1170394.1"/>
    </source>
</evidence>
<reference evidence="2" key="1">
    <citation type="submission" date="2022-02" db="EMBL/GenBank/DDBJ databases">
        <title>Atlantic sturgeon de novo genome assembly.</title>
        <authorList>
            <person name="Stock M."/>
            <person name="Klopp C."/>
            <person name="Guiguen Y."/>
            <person name="Cabau C."/>
            <person name="Parinello H."/>
            <person name="Santidrian Yebra-Pimentel E."/>
            <person name="Kuhl H."/>
            <person name="Dirks R.P."/>
            <person name="Guessner J."/>
            <person name="Wuertz S."/>
            <person name="Du K."/>
            <person name="Schartl M."/>
        </authorList>
    </citation>
    <scope>NUCLEOTIDE SEQUENCE</scope>
    <source>
        <strain evidence="2">STURGEONOMICS-FGT-2020</strain>
        <tissue evidence="2">Whole blood</tissue>
    </source>
</reference>
<sequence length="326" mass="36010">MFEYLLQLIYTDNCDLLTHGRRPKINQEENNKDCQDTLVSSLQNISFLEGLKGWMELKLKIGIINVNISIACWAVAGLRTLDVLSDEVLKELSAAYQRMIPGMQKRIITPYLDGPDLSCFEEGDGESLLWSKADADTEPACSPTSPPILDLRAFMEMEANLQNREATPKNISGATPLHGSPSPQVILGSSYGGGGGDSKTRSLIRQCYQKGFKDTEQHENEKKLPVWPANSTPSIGDHIPTSAQADGYNPWLKPAVNSPPAVAPVTFAAIVEEERQQKAALLRSREKPLALIQIEEGALLKIYSSTSMLLTTQMSSSKWREHPKDL</sequence>
<keyword evidence="2" id="KW-0808">Transferase</keyword>
<gene>
    <name evidence="2" type="primary">IBTK</name>
    <name evidence="2" type="ORF">AOXY_G7228</name>
</gene>
<dbReference type="GO" id="GO:0016301">
    <property type="term" value="F:kinase activity"/>
    <property type="evidence" value="ECO:0007669"/>
    <property type="project" value="UniProtKB-KW"/>
</dbReference>
<comment type="caution">
    <text evidence="2">The sequence shown here is derived from an EMBL/GenBank/DDBJ whole genome shotgun (WGS) entry which is preliminary data.</text>
</comment>
<keyword evidence="2" id="KW-0418">Kinase</keyword>
<dbReference type="EMBL" id="JAGXEW010000006">
    <property type="protein sequence ID" value="KAK1170394.1"/>
    <property type="molecule type" value="Genomic_DNA"/>
</dbReference>
<keyword evidence="3" id="KW-1185">Reference proteome</keyword>
<dbReference type="AlphaFoldDB" id="A0AAD8G9S3"/>
<name>A0AAD8G9S3_ACIOX</name>
<feature type="region of interest" description="Disordered" evidence="1">
    <location>
        <begin position="214"/>
        <end position="235"/>
    </location>
</feature>
<proteinExistence type="predicted"/>
<organism evidence="2 3">
    <name type="scientific">Acipenser oxyrinchus oxyrinchus</name>
    <dbReference type="NCBI Taxonomy" id="40147"/>
    <lineage>
        <taxon>Eukaryota</taxon>
        <taxon>Metazoa</taxon>
        <taxon>Chordata</taxon>
        <taxon>Craniata</taxon>
        <taxon>Vertebrata</taxon>
        <taxon>Euteleostomi</taxon>
        <taxon>Actinopterygii</taxon>
        <taxon>Chondrostei</taxon>
        <taxon>Acipenseriformes</taxon>
        <taxon>Acipenseridae</taxon>
        <taxon>Acipenser</taxon>
    </lineage>
</organism>
<protein>
    <submittedName>
        <fullName evidence="2">Inhibitor of Bruton tyrosine kinase</fullName>
    </submittedName>
</protein>
<evidence type="ECO:0000256" key="1">
    <source>
        <dbReference type="SAM" id="MobiDB-lite"/>
    </source>
</evidence>